<keyword evidence="7" id="KW-0833">Ubl conjugation pathway</keyword>
<dbReference type="PROSITE" id="PS50089">
    <property type="entry name" value="ZF_RING_2"/>
    <property type="match status" value="1"/>
</dbReference>
<feature type="repeat" description="NHL" evidence="11">
    <location>
        <begin position="619"/>
        <end position="660"/>
    </location>
</feature>
<protein>
    <submittedName>
        <fullName evidence="16">Tripartite motif-containing protein 2</fullName>
    </submittedName>
</protein>
<dbReference type="PANTHER" id="PTHR24104:SF57">
    <property type="entry name" value="BEE-MILK PROTEIN"/>
    <property type="match status" value="1"/>
</dbReference>
<dbReference type="InterPro" id="IPR050952">
    <property type="entry name" value="TRIM-NHL_E3_ligases"/>
</dbReference>
<evidence type="ECO:0000256" key="1">
    <source>
        <dbReference type="ARBA" id="ARBA00008518"/>
    </source>
</evidence>
<evidence type="ECO:0000256" key="10">
    <source>
        <dbReference type="PROSITE-ProRule" id="PRU00087"/>
    </source>
</evidence>
<dbReference type="CDD" id="cd19757">
    <property type="entry name" value="Bbox1"/>
    <property type="match status" value="1"/>
</dbReference>
<dbReference type="Pfam" id="PF13445">
    <property type="entry name" value="zf-RING_UBOX"/>
    <property type="match status" value="1"/>
</dbReference>
<feature type="domain" description="B box-type" evidence="15">
    <location>
        <begin position="208"/>
        <end position="249"/>
    </location>
</feature>
<dbReference type="InterPro" id="IPR001298">
    <property type="entry name" value="Filamin/ABP280_rpt"/>
</dbReference>
<dbReference type="Gene3D" id="2.60.40.10">
    <property type="entry name" value="Immunoglobulins"/>
    <property type="match status" value="1"/>
</dbReference>
<evidence type="ECO:0000256" key="8">
    <source>
        <dbReference type="ARBA" id="ARBA00022833"/>
    </source>
</evidence>
<comment type="similarity">
    <text evidence="1">Belongs to the TRIM/RBCC family.</text>
</comment>
<dbReference type="AlphaFoldDB" id="A0A4Y2CXD0"/>
<evidence type="ECO:0000256" key="6">
    <source>
        <dbReference type="ARBA" id="ARBA00022771"/>
    </source>
</evidence>
<evidence type="ECO:0000313" key="17">
    <source>
        <dbReference type="Proteomes" id="UP000499080"/>
    </source>
</evidence>
<feature type="repeat" description="Filamin" evidence="10">
    <location>
        <begin position="416"/>
        <end position="518"/>
    </location>
</feature>
<evidence type="ECO:0000256" key="3">
    <source>
        <dbReference type="ARBA" id="ARBA00022679"/>
    </source>
</evidence>
<dbReference type="GO" id="GO:0008270">
    <property type="term" value="F:zinc ion binding"/>
    <property type="evidence" value="ECO:0007669"/>
    <property type="project" value="UniProtKB-KW"/>
</dbReference>
<feature type="repeat" description="NHL" evidence="11">
    <location>
        <begin position="661"/>
        <end position="702"/>
    </location>
</feature>
<dbReference type="OrthoDB" id="342730at2759"/>
<dbReference type="FunFam" id="2.120.10.30:FF:000004">
    <property type="entry name" value="Tripartite motif containing 2"/>
    <property type="match status" value="1"/>
</dbReference>
<dbReference type="CDD" id="cd14960">
    <property type="entry name" value="NHL_TRIM2_like"/>
    <property type="match status" value="1"/>
</dbReference>
<dbReference type="PROSITE" id="PS50194">
    <property type="entry name" value="FILAMIN_REPEAT"/>
    <property type="match status" value="1"/>
</dbReference>
<evidence type="ECO:0000313" key="16">
    <source>
        <dbReference type="EMBL" id="GBM09043.1"/>
    </source>
</evidence>
<dbReference type="InterPro" id="IPR001841">
    <property type="entry name" value="Znf_RING"/>
</dbReference>
<dbReference type="EMBL" id="BGPR01000263">
    <property type="protein sequence ID" value="GBM09043.1"/>
    <property type="molecule type" value="Genomic_DNA"/>
</dbReference>
<dbReference type="SUPFAM" id="SSF57850">
    <property type="entry name" value="RING/U-box"/>
    <property type="match status" value="1"/>
</dbReference>
<dbReference type="PROSITE" id="PS51125">
    <property type="entry name" value="NHL"/>
    <property type="match status" value="6"/>
</dbReference>
<keyword evidence="4" id="KW-0479">Metal-binding</keyword>
<feature type="repeat" description="NHL" evidence="11">
    <location>
        <begin position="753"/>
        <end position="796"/>
    </location>
</feature>
<keyword evidence="3" id="KW-0808">Transferase</keyword>
<dbReference type="InterPro" id="IPR001258">
    <property type="entry name" value="NHL_repeat"/>
</dbReference>
<dbReference type="PANTHER" id="PTHR24104">
    <property type="entry name" value="E3 UBIQUITIN-PROTEIN LIGASE NHLRC1-RELATED"/>
    <property type="match status" value="1"/>
</dbReference>
<dbReference type="InterPro" id="IPR011042">
    <property type="entry name" value="6-blade_b-propeller_TolB-like"/>
</dbReference>
<dbReference type="Gene3D" id="3.30.40.10">
    <property type="entry name" value="Zinc/RING finger domain, C3HC4 (zinc finger)"/>
    <property type="match status" value="1"/>
</dbReference>
<feature type="repeat" description="NHL" evidence="11">
    <location>
        <begin position="797"/>
        <end position="840"/>
    </location>
</feature>
<dbReference type="InterPro" id="IPR017868">
    <property type="entry name" value="Filamin/ABP280_repeat-like"/>
</dbReference>
<sequence length="841" mass="93056">MYGTKNSILVEAVCYALLGDCYHHQAEVGGYCDFILDHWSSKQTMAEEDTESIISSRDSGESQFLNCGICMGRFVNPKMLPCLHTFCERCLLQYAPPASLTLSCPVCRQQSILPKQGVSGLQNNFFINNLMDVLEQASVCANCQLKSNGGSNKCLECNQHLCNRCCVKHVEDPNTSLHSIVTVEDNFLFNDDDNAVNNHSGQNSEKKNNLLTCPKHINQSLRFYCKECETAICVTCTDIEHAGHMTARLTEAVKDEKSNLREILKKAYDHVPTLKEAIETVSNVAFSLANNHEKNRLMINDCFNSLEETLHQRRNELIEELDQMASKKRTVLEEQKNLLNMCLSNLMANSEFTENALCYGSETEIILVTKQMVEKLEDFAAMRIQKMPEENDYLTFRPEGFDTAKTAISNVGNLVTTSAVAHQSTAAGEGLKLCRVNKQTLVVVTAKDRRNDIVRGAGDVFEAELVSPELNFSCKPKIVDQKNGSYDMVYTVPKEGTYQLSIKFLGQHISGSPFVVKSYIEEESSSSDRPVSSKIPRTTGVRQRTSKSSSSNRSSGSRLRSNAIEDDLILKVGNRGRGRGEFSNPQGVCCTRDGRIVIADSNNQCVQVFDAATGEFRLRFGARGRSPGQMQRPTGVTILSNGNFAVADYENKWVSIYDPYGKYLSRIGIGKLLGPKGVAVDRNGHIIVVDNKGNNVLVFQENGKILYKFGSRPSEPGRFTGPHYAAINSRNQIVVSDFHSHCVKIFDAEGGFLSSFGSNGEGNGQFNAPTGVAIDSQDNIIVADWGNCRIQVFDMNGSFLSFINTFGDPLYGPQGLALTPDGHVVVSDSGNHCFKVYKYLQ</sequence>
<evidence type="ECO:0000256" key="2">
    <source>
        <dbReference type="ARBA" id="ARBA00022553"/>
    </source>
</evidence>
<dbReference type="Pfam" id="PF01436">
    <property type="entry name" value="NHL"/>
    <property type="match status" value="6"/>
</dbReference>
<dbReference type="SUPFAM" id="SSF57845">
    <property type="entry name" value="B-box zinc-binding domain"/>
    <property type="match status" value="1"/>
</dbReference>
<keyword evidence="2" id="KW-0597">Phosphoprotein</keyword>
<keyword evidence="8" id="KW-0862">Zinc</keyword>
<dbReference type="InterPro" id="IPR013083">
    <property type="entry name" value="Znf_RING/FYVE/PHD"/>
</dbReference>
<dbReference type="InterPro" id="IPR000315">
    <property type="entry name" value="Znf_B-box"/>
</dbReference>
<dbReference type="FunFam" id="3.30.40.10:FF:000032">
    <property type="entry name" value="Tripartite motif containing 2"/>
    <property type="match status" value="1"/>
</dbReference>
<dbReference type="InterPro" id="IPR017907">
    <property type="entry name" value="Znf_RING_CS"/>
</dbReference>
<evidence type="ECO:0000256" key="7">
    <source>
        <dbReference type="ARBA" id="ARBA00022786"/>
    </source>
</evidence>
<dbReference type="GO" id="GO:0061630">
    <property type="term" value="F:ubiquitin protein ligase activity"/>
    <property type="evidence" value="ECO:0007669"/>
    <property type="project" value="TreeGrafter"/>
</dbReference>
<dbReference type="GO" id="GO:0000209">
    <property type="term" value="P:protein polyubiquitination"/>
    <property type="evidence" value="ECO:0007669"/>
    <property type="project" value="TreeGrafter"/>
</dbReference>
<evidence type="ECO:0000256" key="11">
    <source>
        <dbReference type="PROSITE-ProRule" id="PRU00504"/>
    </source>
</evidence>
<dbReference type="Gene3D" id="2.120.10.30">
    <property type="entry name" value="TolB, C-terminal domain"/>
    <property type="match status" value="2"/>
</dbReference>
<dbReference type="Proteomes" id="UP000499080">
    <property type="component" value="Unassembled WGS sequence"/>
</dbReference>
<comment type="caution">
    <text evidence="16">The sequence shown here is derived from an EMBL/GenBank/DDBJ whole genome shotgun (WGS) entry which is preliminary data.</text>
</comment>
<dbReference type="InterPro" id="IPR013783">
    <property type="entry name" value="Ig-like_fold"/>
</dbReference>
<feature type="repeat" description="NHL" evidence="11">
    <location>
        <begin position="706"/>
        <end position="749"/>
    </location>
</feature>
<dbReference type="PROSITE" id="PS00518">
    <property type="entry name" value="ZF_RING_1"/>
    <property type="match status" value="1"/>
</dbReference>
<dbReference type="InterPro" id="IPR003649">
    <property type="entry name" value="Bbox_C"/>
</dbReference>
<dbReference type="PROSITE" id="PS50119">
    <property type="entry name" value="ZF_BBOX"/>
    <property type="match status" value="1"/>
</dbReference>
<dbReference type="SUPFAM" id="SSF81296">
    <property type="entry name" value="E set domains"/>
    <property type="match status" value="1"/>
</dbReference>
<dbReference type="SUPFAM" id="SSF101898">
    <property type="entry name" value="NHL repeat"/>
    <property type="match status" value="1"/>
</dbReference>
<evidence type="ECO:0000259" key="15">
    <source>
        <dbReference type="PROSITE" id="PS50119"/>
    </source>
</evidence>
<dbReference type="InterPro" id="IPR027370">
    <property type="entry name" value="Znf-RING_euk"/>
</dbReference>
<feature type="repeat" description="NHL" evidence="11">
    <location>
        <begin position="571"/>
        <end position="612"/>
    </location>
</feature>
<dbReference type="Gene3D" id="3.30.160.60">
    <property type="entry name" value="Classic Zinc Finger"/>
    <property type="match status" value="1"/>
</dbReference>
<feature type="domain" description="RING-type" evidence="14">
    <location>
        <begin position="67"/>
        <end position="108"/>
    </location>
</feature>
<evidence type="ECO:0000256" key="13">
    <source>
        <dbReference type="SAM" id="MobiDB-lite"/>
    </source>
</evidence>
<dbReference type="SMART" id="SM00184">
    <property type="entry name" value="RING"/>
    <property type="match status" value="1"/>
</dbReference>
<feature type="compositionally biased region" description="Low complexity" evidence="13">
    <location>
        <begin position="542"/>
        <end position="559"/>
    </location>
</feature>
<reference evidence="16 17" key="1">
    <citation type="journal article" date="2019" name="Sci. Rep.">
        <title>Orb-weaving spider Araneus ventricosus genome elucidates the spidroin gene catalogue.</title>
        <authorList>
            <person name="Kono N."/>
            <person name="Nakamura H."/>
            <person name="Ohtoshi R."/>
            <person name="Moran D.A.P."/>
            <person name="Shinohara A."/>
            <person name="Yoshida Y."/>
            <person name="Fujiwara M."/>
            <person name="Mori M."/>
            <person name="Tomita M."/>
            <person name="Arakawa K."/>
        </authorList>
    </citation>
    <scope>NUCLEOTIDE SEQUENCE [LARGE SCALE GENOMIC DNA]</scope>
</reference>
<keyword evidence="6 9" id="KW-0863">Zinc-finger</keyword>
<dbReference type="InterPro" id="IPR057750">
    <property type="entry name" value="TRIM2/3_C"/>
</dbReference>
<dbReference type="InterPro" id="IPR014756">
    <property type="entry name" value="Ig_E-set"/>
</dbReference>
<feature type="region of interest" description="Disordered" evidence="13">
    <location>
        <begin position="525"/>
        <end position="559"/>
    </location>
</feature>
<evidence type="ECO:0000256" key="12">
    <source>
        <dbReference type="SAM" id="Coils"/>
    </source>
</evidence>
<gene>
    <name evidence="16" type="primary">Trim2</name>
    <name evidence="16" type="ORF">AVEN_229068_1</name>
</gene>
<keyword evidence="12" id="KW-0175">Coiled coil</keyword>
<proteinExistence type="inferred from homology"/>
<feature type="coiled-coil region" evidence="12">
    <location>
        <begin position="307"/>
        <end position="334"/>
    </location>
</feature>
<evidence type="ECO:0000259" key="14">
    <source>
        <dbReference type="PROSITE" id="PS50089"/>
    </source>
</evidence>
<dbReference type="SMART" id="SM00336">
    <property type="entry name" value="BBOX"/>
    <property type="match status" value="1"/>
</dbReference>
<dbReference type="GO" id="GO:0043161">
    <property type="term" value="P:proteasome-mediated ubiquitin-dependent protein catabolic process"/>
    <property type="evidence" value="ECO:0007669"/>
    <property type="project" value="TreeGrafter"/>
</dbReference>
<organism evidence="16 17">
    <name type="scientific">Araneus ventricosus</name>
    <name type="common">Orbweaver spider</name>
    <name type="synonym">Epeira ventricosa</name>
    <dbReference type="NCBI Taxonomy" id="182803"/>
    <lineage>
        <taxon>Eukaryota</taxon>
        <taxon>Metazoa</taxon>
        <taxon>Ecdysozoa</taxon>
        <taxon>Arthropoda</taxon>
        <taxon>Chelicerata</taxon>
        <taxon>Arachnida</taxon>
        <taxon>Araneae</taxon>
        <taxon>Araneomorphae</taxon>
        <taxon>Entelegynae</taxon>
        <taxon>Araneoidea</taxon>
        <taxon>Araneidae</taxon>
        <taxon>Araneus</taxon>
    </lineage>
</organism>
<dbReference type="Pfam" id="PF00630">
    <property type="entry name" value="Filamin"/>
    <property type="match status" value="1"/>
</dbReference>
<dbReference type="SMART" id="SM00557">
    <property type="entry name" value="IG_FLMN"/>
    <property type="match status" value="1"/>
</dbReference>
<evidence type="ECO:0000256" key="9">
    <source>
        <dbReference type="PROSITE-ProRule" id="PRU00024"/>
    </source>
</evidence>
<keyword evidence="5" id="KW-0677">Repeat</keyword>
<name>A0A4Y2CXD0_ARAVE</name>
<dbReference type="SMART" id="SM00502">
    <property type="entry name" value="BBC"/>
    <property type="match status" value="1"/>
</dbReference>
<evidence type="ECO:0000256" key="4">
    <source>
        <dbReference type="ARBA" id="ARBA00022723"/>
    </source>
</evidence>
<accession>A0A4Y2CXD0</accession>
<evidence type="ECO:0000256" key="5">
    <source>
        <dbReference type="ARBA" id="ARBA00022737"/>
    </source>
</evidence>
<dbReference type="Pfam" id="PF00643">
    <property type="entry name" value="zf-B_box"/>
    <property type="match status" value="1"/>
</dbReference>
<keyword evidence="17" id="KW-1185">Reference proteome</keyword>